<dbReference type="SUPFAM" id="SSF56266">
    <property type="entry name" value="DmpA/ArgJ-like"/>
    <property type="match status" value="1"/>
</dbReference>
<gene>
    <name evidence="1" type="ORF">S01H1_82574</name>
</gene>
<accession>X0Y4Q1</accession>
<proteinExistence type="predicted"/>
<dbReference type="Pfam" id="PF03576">
    <property type="entry name" value="Peptidase_S58"/>
    <property type="match status" value="1"/>
</dbReference>
<dbReference type="AlphaFoldDB" id="X0Y4Q1"/>
<organism evidence="1">
    <name type="scientific">marine sediment metagenome</name>
    <dbReference type="NCBI Taxonomy" id="412755"/>
    <lineage>
        <taxon>unclassified sequences</taxon>
        <taxon>metagenomes</taxon>
        <taxon>ecological metagenomes</taxon>
    </lineage>
</organism>
<evidence type="ECO:0008006" key="2">
    <source>
        <dbReference type="Google" id="ProtNLM"/>
    </source>
</evidence>
<reference evidence="1" key="1">
    <citation type="journal article" date="2014" name="Front. Microbiol.">
        <title>High frequency of phylogenetically diverse reductive dehalogenase-homologous genes in deep subseafloor sedimentary metagenomes.</title>
        <authorList>
            <person name="Kawai M."/>
            <person name="Futagami T."/>
            <person name="Toyoda A."/>
            <person name="Takaki Y."/>
            <person name="Nishi S."/>
            <person name="Hori S."/>
            <person name="Arai W."/>
            <person name="Tsubouchi T."/>
            <person name="Morono Y."/>
            <person name="Uchiyama I."/>
            <person name="Ito T."/>
            <person name="Fujiyama A."/>
            <person name="Inagaki F."/>
            <person name="Takami H."/>
        </authorList>
    </citation>
    <scope>NUCLEOTIDE SEQUENCE</scope>
    <source>
        <strain evidence="1">Expedition CK06-06</strain>
    </source>
</reference>
<feature type="non-terminal residue" evidence="1">
    <location>
        <position position="1"/>
    </location>
</feature>
<dbReference type="Gene3D" id="3.60.70.12">
    <property type="entry name" value="L-amino peptidase D-ALA esterase/amidase"/>
    <property type="match status" value="1"/>
</dbReference>
<dbReference type="EMBL" id="BARS01055993">
    <property type="protein sequence ID" value="GAG50740.1"/>
    <property type="molecule type" value="Genomic_DNA"/>
</dbReference>
<evidence type="ECO:0000313" key="1">
    <source>
        <dbReference type="EMBL" id="GAG50740.1"/>
    </source>
</evidence>
<name>X0Y4Q1_9ZZZZ</name>
<comment type="caution">
    <text evidence="1">The sequence shown here is derived from an EMBL/GenBank/DDBJ whole genome shotgun (WGS) entry which is preliminary data.</text>
</comment>
<dbReference type="InterPro" id="IPR005321">
    <property type="entry name" value="Peptidase_S58_DmpA"/>
</dbReference>
<dbReference type="InterPro" id="IPR016117">
    <property type="entry name" value="ArgJ-like_dom_sf"/>
</dbReference>
<sequence length="89" mass="9443">GHNGSGDIFLAFSTANERGMKVSQKGRRSLDALANADLDPLFQAVVESVEEAVIDALIANEPMTGANNLTVPALPHDQVMELLKNAKVV</sequence>
<protein>
    <recommendedName>
        <fullName evidence="2">Aminopeptidase</fullName>
    </recommendedName>
</protein>